<dbReference type="OrthoDB" id="10059102at2759"/>
<accession>A0A1I8QC07</accession>
<dbReference type="EnsemblMetazoa" id="SCAU015753-RA">
    <property type="protein sequence ID" value="SCAU015753-PA"/>
    <property type="gene ID" value="SCAU015753"/>
</dbReference>
<reference evidence="6" key="1">
    <citation type="submission" date="2020-05" db="UniProtKB">
        <authorList>
            <consortium name="EnsemblMetazoa"/>
        </authorList>
    </citation>
    <scope>IDENTIFICATION</scope>
    <source>
        <strain evidence="6">USDA</strain>
    </source>
</reference>
<dbReference type="STRING" id="35570.A0A1I8QC07"/>
<organism evidence="6 7">
    <name type="scientific">Stomoxys calcitrans</name>
    <name type="common">Stable fly</name>
    <name type="synonym">Conops calcitrans</name>
    <dbReference type="NCBI Taxonomy" id="35570"/>
    <lineage>
        <taxon>Eukaryota</taxon>
        <taxon>Metazoa</taxon>
        <taxon>Ecdysozoa</taxon>
        <taxon>Arthropoda</taxon>
        <taxon>Hexapoda</taxon>
        <taxon>Insecta</taxon>
        <taxon>Pterygota</taxon>
        <taxon>Neoptera</taxon>
        <taxon>Endopterygota</taxon>
        <taxon>Diptera</taxon>
        <taxon>Brachycera</taxon>
        <taxon>Muscomorpha</taxon>
        <taxon>Muscoidea</taxon>
        <taxon>Muscidae</taxon>
        <taxon>Stomoxys</taxon>
    </lineage>
</organism>
<keyword evidence="3" id="KW-0720">Serine protease</keyword>
<dbReference type="SMART" id="SM00020">
    <property type="entry name" value="Tryp_SPc"/>
    <property type="match status" value="1"/>
</dbReference>
<dbReference type="InterPro" id="IPR043504">
    <property type="entry name" value="Peptidase_S1_PA_chymotrypsin"/>
</dbReference>
<keyword evidence="2" id="KW-0378">Hydrolase</keyword>
<dbReference type="Proteomes" id="UP000095300">
    <property type="component" value="Unassembled WGS sequence"/>
</dbReference>
<dbReference type="PANTHER" id="PTHR24276:SF91">
    <property type="entry name" value="AT26814P-RELATED"/>
    <property type="match status" value="1"/>
</dbReference>
<protein>
    <recommendedName>
        <fullName evidence="5">Peptidase S1 domain-containing protein</fullName>
    </recommendedName>
</protein>
<dbReference type="SUPFAM" id="SSF50494">
    <property type="entry name" value="Trypsin-like serine proteases"/>
    <property type="match status" value="1"/>
</dbReference>
<keyword evidence="4" id="KW-1015">Disulfide bond</keyword>
<evidence type="ECO:0000313" key="6">
    <source>
        <dbReference type="EnsemblMetazoa" id="SCAU015753-PA"/>
    </source>
</evidence>
<evidence type="ECO:0000259" key="5">
    <source>
        <dbReference type="PROSITE" id="PS50240"/>
    </source>
</evidence>
<keyword evidence="7" id="KW-1185">Reference proteome</keyword>
<gene>
    <name evidence="6" type="primary">106090088</name>
</gene>
<evidence type="ECO:0000313" key="7">
    <source>
        <dbReference type="Proteomes" id="UP000095300"/>
    </source>
</evidence>
<dbReference type="GO" id="GO:0006508">
    <property type="term" value="P:proteolysis"/>
    <property type="evidence" value="ECO:0007669"/>
    <property type="project" value="UniProtKB-KW"/>
</dbReference>
<name>A0A1I8QC07_STOCA</name>
<feature type="domain" description="Peptidase S1" evidence="5">
    <location>
        <begin position="1"/>
        <end position="171"/>
    </location>
</feature>
<dbReference type="InterPro" id="IPR009003">
    <property type="entry name" value="Peptidase_S1_PA"/>
</dbReference>
<evidence type="ECO:0000256" key="1">
    <source>
        <dbReference type="ARBA" id="ARBA00022670"/>
    </source>
</evidence>
<dbReference type="PROSITE" id="PS50240">
    <property type="entry name" value="TRYPSIN_DOM"/>
    <property type="match status" value="1"/>
</dbReference>
<dbReference type="PANTHER" id="PTHR24276">
    <property type="entry name" value="POLYSERASE-RELATED"/>
    <property type="match status" value="1"/>
</dbReference>
<evidence type="ECO:0000256" key="4">
    <source>
        <dbReference type="ARBA" id="ARBA00023157"/>
    </source>
</evidence>
<proteinExistence type="predicted"/>
<evidence type="ECO:0000256" key="2">
    <source>
        <dbReference type="ARBA" id="ARBA00022801"/>
    </source>
</evidence>
<sequence>MGTDSLIQNTPFTLQFDVAELVVHEAFNFKTLVNNVAMFLITDFIPWDWPTVEAIPLNINSEVNGVICTTTGWNLTEDNASSSILRESIVPITNRSLCQELYGDLTSDLLCAGFRENSPHAFCEGDTGGPLVCSGYLTGIILEGNSCAETGFLGLYVNVLYHYNWIIAKNKTFDYGHVVPIYDDTSLDYYNSNDDARQPKNFGNVWNNKKQRKENE</sequence>
<dbReference type="VEuPathDB" id="VectorBase:SCAU015753"/>
<dbReference type="AlphaFoldDB" id="A0A1I8QC07"/>
<dbReference type="GO" id="GO:0004252">
    <property type="term" value="F:serine-type endopeptidase activity"/>
    <property type="evidence" value="ECO:0007669"/>
    <property type="project" value="InterPro"/>
</dbReference>
<evidence type="ECO:0000256" key="3">
    <source>
        <dbReference type="ARBA" id="ARBA00022825"/>
    </source>
</evidence>
<dbReference type="Pfam" id="PF00089">
    <property type="entry name" value="Trypsin"/>
    <property type="match status" value="1"/>
</dbReference>
<dbReference type="InterPro" id="IPR001254">
    <property type="entry name" value="Trypsin_dom"/>
</dbReference>
<dbReference type="InterPro" id="IPR050430">
    <property type="entry name" value="Peptidase_S1"/>
</dbReference>
<dbReference type="Gene3D" id="2.40.10.10">
    <property type="entry name" value="Trypsin-like serine proteases"/>
    <property type="match status" value="2"/>
</dbReference>
<keyword evidence="1" id="KW-0645">Protease</keyword>